<keyword evidence="2" id="KW-1185">Reference proteome</keyword>
<dbReference type="EMBL" id="MKIN01000026">
    <property type="protein sequence ID" value="OLP48011.1"/>
    <property type="molecule type" value="Genomic_DNA"/>
</dbReference>
<evidence type="ECO:0000313" key="1">
    <source>
        <dbReference type="EMBL" id="OLP48011.1"/>
    </source>
</evidence>
<accession>A0A1Q9A0I1</accession>
<gene>
    <name evidence="1" type="ORF">BJF91_11425</name>
</gene>
<evidence type="ECO:0000313" key="2">
    <source>
        <dbReference type="Proteomes" id="UP000185598"/>
    </source>
</evidence>
<dbReference type="Proteomes" id="UP000185598">
    <property type="component" value="Unassembled WGS sequence"/>
</dbReference>
<name>A0A1Q9A0I1_9HYPH</name>
<dbReference type="AlphaFoldDB" id="A0A1Q9A0I1"/>
<organism evidence="1 2">
    <name type="scientific">Allorhizobium taibaishanense</name>
    <dbReference type="NCBI Taxonomy" id="887144"/>
    <lineage>
        <taxon>Bacteria</taxon>
        <taxon>Pseudomonadati</taxon>
        <taxon>Pseudomonadota</taxon>
        <taxon>Alphaproteobacteria</taxon>
        <taxon>Hyphomicrobiales</taxon>
        <taxon>Rhizobiaceae</taxon>
        <taxon>Rhizobium/Agrobacterium group</taxon>
        <taxon>Allorhizobium</taxon>
    </lineage>
</organism>
<sequence length="64" mass="7248">MAKRKGSAAGSVRVVLRPSETMPTYDPAKPDARLRDFVRLLARQAARKFVEAERERASRDHLPD</sequence>
<protein>
    <submittedName>
        <fullName evidence="1">Uncharacterized protein</fullName>
    </submittedName>
</protein>
<reference evidence="1 2" key="1">
    <citation type="submission" date="2016-09" db="EMBL/GenBank/DDBJ databases">
        <title>Rhizobium oryziradicis sp. nov., isolated from the root of rice.</title>
        <authorList>
            <person name="Zhao J."/>
            <person name="Zhang X."/>
        </authorList>
    </citation>
    <scope>NUCLEOTIDE SEQUENCE [LARGE SCALE GENOMIC DNA]</scope>
    <source>
        <strain evidence="1 2">14971</strain>
    </source>
</reference>
<comment type="caution">
    <text evidence="1">The sequence shown here is derived from an EMBL/GenBank/DDBJ whole genome shotgun (WGS) entry which is preliminary data.</text>
</comment>
<proteinExistence type="predicted"/>
<dbReference type="OrthoDB" id="7222409at2"/>